<evidence type="ECO:0000259" key="2">
    <source>
        <dbReference type="Pfam" id="PF01182"/>
    </source>
</evidence>
<dbReference type="CDD" id="cd01400">
    <property type="entry name" value="6PGL"/>
    <property type="match status" value="1"/>
</dbReference>
<dbReference type="NCBIfam" id="TIGR01198">
    <property type="entry name" value="pgl"/>
    <property type="match status" value="1"/>
</dbReference>
<dbReference type="Pfam" id="PF01182">
    <property type="entry name" value="Glucosamine_iso"/>
    <property type="match status" value="1"/>
</dbReference>
<keyword evidence="5" id="KW-1185">Reference proteome</keyword>
<dbReference type="InterPro" id="IPR037171">
    <property type="entry name" value="NagB/RpiA_transferase-like"/>
</dbReference>
<dbReference type="Proteomes" id="UP001061958">
    <property type="component" value="Unassembled WGS sequence"/>
</dbReference>
<dbReference type="InterPro" id="IPR039104">
    <property type="entry name" value="6PGL"/>
</dbReference>
<evidence type="ECO:0000313" key="3">
    <source>
        <dbReference type="EMBL" id="GJQ09602.1"/>
    </source>
</evidence>
<proteinExistence type="inferred from homology"/>
<sequence length="335" mass="37741">MSESSYCGFVSCTFPCHLTATLRSASLNTFKSCFVKQKFVKIRPAKFLSKPFVHHFVMSTTTTKTRFIESDFSVFRISQNAEELAASFGGYFVEIASKAIEKQGSFTLAISGGSVLQYFSKAILETAGRRELVDWEKTFIFLVDERYVPWDDPQSNYGQLRKFLRSSGIEHKVKVFPVNTSLSLEEAASSYEQDILSRQNEQDFIKVLHQPVKYQVEAVPAFDLILLGLGEDGHTASLFPNKELLGETKKLVGYERNSPKPPLERITLTLPTINHAKNVAFIVVGKGKAEIMQRLCEDHSVQYPARLVVPIFTRKEWFVDEDAMSQVAAAQDAPQ</sequence>
<organism evidence="4 5">
    <name type="scientific">Galdieria partita</name>
    <dbReference type="NCBI Taxonomy" id="83374"/>
    <lineage>
        <taxon>Eukaryota</taxon>
        <taxon>Rhodophyta</taxon>
        <taxon>Bangiophyceae</taxon>
        <taxon>Galdieriales</taxon>
        <taxon>Galdieriaceae</taxon>
        <taxon>Galdieria</taxon>
    </lineage>
</organism>
<dbReference type="EMBL" id="BQMJ01000018">
    <property type="protein sequence ID" value="GJQ10714.1"/>
    <property type="molecule type" value="Genomic_DNA"/>
</dbReference>
<gene>
    <name evidence="3" type="ORF">GpartN1_g1393.t1</name>
    <name evidence="4" type="ORF">GpartN1_g2505.t1</name>
</gene>
<dbReference type="GO" id="GO:0005975">
    <property type="term" value="P:carbohydrate metabolic process"/>
    <property type="evidence" value="ECO:0007669"/>
    <property type="project" value="InterPro"/>
</dbReference>
<comment type="similarity">
    <text evidence="1">Belongs to the glucosamine/galactosamine-6-phosphate isomerase family. 6-phosphogluconolactonase subfamily.</text>
</comment>
<dbReference type="GO" id="GO:0006098">
    <property type="term" value="P:pentose-phosphate shunt"/>
    <property type="evidence" value="ECO:0007669"/>
    <property type="project" value="InterPro"/>
</dbReference>
<evidence type="ECO:0000313" key="5">
    <source>
        <dbReference type="Proteomes" id="UP001061958"/>
    </source>
</evidence>
<dbReference type="InterPro" id="IPR005900">
    <property type="entry name" value="6-phosphogluconolactonase_DevB"/>
</dbReference>
<name>A0A9C7PUY8_9RHOD</name>
<reference evidence="4" key="1">
    <citation type="journal article" date="2022" name="Proc. Natl. Acad. Sci. U.S.A.">
        <title>Life cycle and functional genomics of the unicellular red alga Galdieria for elucidating algal and plant evolution and industrial use.</title>
        <authorList>
            <person name="Hirooka S."/>
            <person name="Itabashi T."/>
            <person name="Ichinose T.M."/>
            <person name="Onuma R."/>
            <person name="Fujiwara T."/>
            <person name="Yamashita S."/>
            <person name="Jong L.W."/>
            <person name="Tomita R."/>
            <person name="Iwane A.H."/>
            <person name="Miyagishima S.Y."/>
        </authorList>
    </citation>
    <scope>NUCLEOTIDE SEQUENCE</scope>
    <source>
        <strain evidence="4">NBRC 102759</strain>
    </source>
</reference>
<feature type="domain" description="Glucosamine/galactosamine-6-phosphate isomerase" evidence="2">
    <location>
        <begin position="80"/>
        <end position="309"/>
    </location>
</feature>
<reference evidence="4" key="2">
    <citation type="submission" date="2022-01" db="EMBL/GenBank/DDBJ databases">
        <authorList>
            <person name="Hirooka S."/>
            <person name="Miyagishima S.Y."/>
        </authorList>
    </citation>
    <scope>NUCLEOTIDE SEQUENCE</scope>
    <source>
        <strain evidence="4">NBRC 102759</strain>
    </source>
</reference>
<dbReference type="EMBL" id="BQMJ01000009">
    <property type="protein sequence ID" value="GJQ09602.1"/>
    <property type="molecule type" value="Genomic_DNA"/>
</dbReference>
<dbReference type="InterPro" id="IPR006148">
    <property type="entry name" value="Glc/Gal-6P_isomerase"/>
</dbReference>
<dbReference type="OrthoDB" id="432544at2759"/>
<protein>
    <recommendedName>
        <fullName evidence="2">Glucosamine/galactosamine-6-phosphate isomerase domain-containing protein</fullName>
    </recommendedName>
</protein>
<dbReference type="PANTHER" id="PTHR11054:SF0">
    <property type="entry name" value="6-PHOSPHOGLUCONOLACTONASE"/>
    <property type="match status" value="1"/>
</dbReference>
<dbReference type="PANTHER" id="PTHR11054">
    <property type="entry name" value="6-PHOSPHOGLUCONOLACTONASE"/>
    <property type="match status" value="1"/>
</dbReference>
<comment type="caution">
    <text evidence="4">The sequence shown here is derived from an EMBL/GenBank/DDBJ whole genome shotgun (WGS) entry which is preliminary data.</text>
</comment>
<dbReference type="AlphaFoldDB" id="A0A9C7PUY8"/>
<dbReference type="Gene3D" id="3.40.50.1360">
    <property type="match status" value="1"/>
</dbReference>
<dbReference type="SUPFAM" id="SSF100950">
    <property type="entry name" value="NagB/RpiA/CoA transferase-like"/>
    <property type="match status" value="1"/>
</dbReference>
<dbReference type="GO" id="GO:0017057">
    <property type="term" value="F:6-phosphogluconolactonase activity"/>
    <property type="evidence" value="ECO:0007669"/>
    <property type="project" value="InterPro"/>
</dbReference>
<accession>A0A9C7PUY8</accession>
<evidence type="ECO:0000256" key="1">
    <source>
        <dbReference type="ARBA" id="ARBA00010662"/>
    </source>
</evidence>
<evidence type="ECO:0000313" key="4">
    <source>
        <dbReference type="EMBL" id="GJQ10714.1"/>
    </source>
</evidence>